<evidence type="ECO:0000313" key="2">
    <source>
        <dbReference type="Proteomes" id="UP000595095"/>
    </source>
</evidence>
<dbReference type="EMBL" id="CP064795">
    <property type="protein sequence ID" value="QPG06669.1"/>
    <property type="molecule type" value="Genomic_DNA"/>
</dbReference>
<sequence>MNKKIEHPDNVYTQQVKKLLDKVSPVDGRSPSLYADAKNYFSLTPSLISHIRELEAKRQSALTRETSAVDIGELQQHIQQSKQKLEDERLARIARVNEVSRHIIELCEGDSYEETQTQSARFLGTLMLLTQGPATGFARLHQRLKPLYKAVLLLRLVDKLLQDETTSHPYLALYRPSLARMSGDEHWQKKWQTELAIPLISSALLQDIGLQHNDAQAILLGEKRNLDEFRLLEESQRKQLLKLNYLHTMSYLKRGLGQPVYEGDNTEEQHRFDKTHEAANQFREKLMYDAFVSKTGLGELLKIPQIYVSIILSTKHDYTRKELAKGYLLIEQLAKKGGLNTKLAQAFMKIVGFFPQGFGITFIPVNERGEEKKQFEYAIVNQLNPKNPGEPHCRVVSRNLNFVTSGGDEVIEKGRNLFFPANQKKLMRIGRDRISEIMSQLQSNFNDKSVDGLAPPYWEPADYFAEKKHQNLWKRGPK</sequence>
<evidence type="ECO:0000313" key="1">
    <source>
        <dbReference type="EMBL" id="QPG06669.1"/>
    </source>
</evidence>
<gene>
    <name evidence="1" type="ORF">IT774_05825</name>
</gene>
<proteinExistence type="predicted"/>
<organism evidence="1 2">
    <name type="scientific">Salinimonas marina</name>
    <dbReference type="NCBI Taxonomy" id="2785918"/>
    <lineage>
        <taxon>Bacteria</taxon>
        <taxon>Pseudomonadati</taxon>
        <taxon>Pseudomonadota</taxon>
        <taxon>Gammaproteobacteria</taxon>
        <taxon>Alteromonadales</taxon>
        <taxon>Alteromonadaceae</taxon>
        <taxon>Alteromonas/Salinimonas group</taxon>
        <taxon>Salinimonas</taxon>
    </lineage>
</organism>
<dbReference type="Proteomes" id="UP000595095">
    <property type="component" value="Chromosome"/>
</dbReference>
<dbReference type="AlphaFoldDB" id="A0A7S9DZ86"/>
<name>A0A7S9DZ86_9ALTE</name>
<keyword evidence="2" id="KW-1185">Reference proteome</keyword>
<accession>A0A7S9DZ86</accession>
<dbReference type="RefSeq" id="WP_195811744.1">
    <property type="nucleotide sequence ID" value="NZ_CP064795.1"/>
</dbReference>
<protein>
    <submittedName>
        <fullName evidence="1">Uncharacterized protein</fullName>
    </submittedName>
</protein>
<reference evidence="1 2" key="1">
    <citation type="submission" date="2020-11" db="EMBL/GenBank/DDBJ databases">
        <title>Complete genome sequence for Salinimonas sp. strain G2-b.</title>
        <authorList>
            <person name="Park S.-J."/>
        </authorList>
    </citation>
    <scope>NUCLEOTIDE SEQUENCE [LARGE SCALE GENOMIC DNA]</scope>
    <source>
        <strain evidence="1 2">G2-b</strain>
    </source>
</reference>
<dbReference type="KEGG" id="smaa:IT774_05825"/>